<evidence type="ECO:0000313" key="2">
    <source>
        <dbReference type="Proteomes" id="UP001140949"/>
    </source>
</evidence>
<dbReference type="EMBL" id="JANAVB010019064">
    <property type="protein sequence ID" value="KAJ6828672.1"/>
    <property type="molecule type" value="Genomic_DNA"/>
</dbReference>
<evidence type="ECO:0000313" key="1">
    <source>
        <dbReference type="EMBL" id="KAJ6828672.1"/>
    </source>
</evidence>
<protein>
    <submittedName>
        <fullName evidence="1">Basic proline-rich protein-like</fullName>
    </submittedName>
</protein>
<dbReference type="Proteomes" id="UP001140949">
    <property type="component" value="Unassembled WGS sequence"/>
</dbReference>
<keyword evidence="2" id="KW-1185">Reference proteome</keyword>
<comment type="caution">
    <text evidence="1">The sequence shown here is derived from an EMBL/GenBank/DDBJ whole genome shotgun (WGS) entry which is preliminary data.</text>
</comment>
<sequence>MRRCTERPRWWLSDVELSVERLAARSSAGDARRHHGDSGCFCFGGRVQIRGRRCEAVGIEADGDDDGDGLSRVCGARSTALAEPESNKEAR</sequence>
<dbReference type="AlphaFoldDB" id="A0AAX6GJH3"/>
<name>A0AAX6GJH3_IRIPA</name>
<accession>A0AAX6GJH3</accession>
<reference evidence="1" key="1">
    <citation type="journal article" date="2023" name="GigaByte">
        <title>Genome assembly of the bearded iris, Iris pallida Lam.</title>
        <authorList>
            <person name="Bruccoleri R.E."/>
            <person name="Oakeley E.J."/>
            <person name="Faust A.M.E."/>
            <person name="Altorfer M."/>
            <person name="Dessus-Babus S."/>
            <person name="Burckhardt D."/>
            <person name="Oertli M."/>
            <person name="Naumann U."/>
            <person name="Petersen F."/>
            <person name="Wong J."/>
        </authorList>
    </citation>
    <scope>NUCLEOTIDE SEQUENCE</scope>
    <source>
        <strain evidence="1">GSM-AAB239-AS_SAM_17_03QT</strain>
    </source>
</reference>
<proteinExistence type="predicted"/>
<gene>
    <name evidence="1" type="ORF">M6B38_362370</name>
</gene>
<organism evidence="1 2">
    <name type="scientific">Iris pallida</name>
    <name type="common">Sweet iris</name>
    <dbReference type="NCBI Taxonomy" id="29817"/>
    <lineage>
        <taxon>Eukaryota</taxon>
        <taxon>Viridiplantae</taxon>
        <taxon>Streptophyta</taxon>
        <taxon>Embryophyta</taxon>
        <taxon>Tracheophyta</taxon>
        <taxon>Spermatophyta</taxon>
        <taxon>Magnoliopsida</taxon>
        <taxon>Liliopsida</taxon>
        <taxon>Asparagales</taxon>
        <taxon>Iridaceae</taxon>
        <taxon>Iridoideae</taxon>
        <taxon>Irideae</taxon>
        <taxon>Iris</taxon>
    </lineage>
</organism>
<reference evidence="1" key="2">
    <citation type="submission" date="2023-04" db="EMBL/GenBank/DDBJ databases">
        <authorList>
            <person name="Bruccoleri R.E."/>
            <person name="Oakeley E.J."/>
            <person name="Faust A.-M."/>
            <person name="Dessus-Babus S."/>
            <person name="Altorfer M."/>
            <person name="Burckhardt D."/>
            <person name="Oertli M."/>
            <person name="Naumann U."/>
            <person name="Petersen F."/>
            <person name="Wong J."/>
        </authorList>
    </citation>
    <scope>NUCLEOTIDE SEQUENCE</scope>
    <source>
        <strain evidence="1">GSM-AAB239-AS_SAM_17_03QT</strain>
        <tissue evidence="1">Leaf</tissue>
    </source>
</reference>